<feature type="compositionally biased region" description="Polar residues" evidence="1">
    <location>
        <begin position="122"/>
        <end position="140"/>
    </location>
</feature>
<feature type="transmembrane region" description="Helical" evidence="2">
    <location>
        <begin position="7"/>
        <end position="26"/>
    </location>
</feature>
<evidence type="ECO:0000313" key="3">
    <source>
        <dbReference type="EMBL" id="AOX17666.1"/>
    </source>
</evidence>
<accession>A0A1D8UVI7</accession>
<keyword evidence="2" id="KW-0812">Transmembrane</keyword>
<protein>
    <submittedName>
        <fullName evidence="3">Uncharacterized protein</fullName>
    </submittedName>
</protein>
<dbReference type="KEGG" id="kba:A0U89_11505"/>
<dbReference type="PANTHER" id="PTHR30441:SF8">
    <property type="entry name" value="DUF748 DOMAIN-CONTAINING PROTEIN"/>
    <property type="match status" value="1"/>
</dbReference>
<name>A0A1D8UVI7_9PROT</name>
<keyword evidence="2" id="KW-1133">Transmembrane helix</keyword>
<organism evidence="3 4">
    <name type="scientific">Kozakia baliensis</name>
    <dbReference type="NCBI Taxonomy" id="153496"/>
    <lineage>
        <taxon>Bacteria</taxon>
        <taxon>Pseudomonadati</taxon>
        <taxon>Pseudomonadota</taxon>
        <taxon>Alphaproteobacteria</taxon>
        <taxon>Acetobacterales</taxon>
        <taxon>Acetobacteraceae</taxon>
        <taxon>Kozakia</taxon>
    </lineage>
</organism>
<dbReference type="AlphaFoldDB" id="A0A1D8UVI7"/>
<dbReference type="RefSeq" id="WP_070403222.1">
    <property type="nucleotide sequence ID" value="NZ_BJVW01000001.1"/>
</dbReference>
<dbReference type="PANTHER" id="PTHR30441">
    <property type="entry name" value="DUF748 DOMAIN-CONTAINING PROTEIN"/>
    <property type="match status" value="1"/>
</dbReference>
<keyword evidence="4" id="KW-1185">Reference proteome</keyword>
<dbReference type="EMBL" id="CP014674">
    <property type="protein sequence ID" value="AOX17666.1"/>
    <property type="molecule type" value="Genomic_DNA"/>
</dbReference>
<feature type="region of interest" description="Disordered" evidence="1">
    <location>
        <begin position="336"/>
        <end position="355"/>
    </location>
</feature>
<evidence type="ECO:0000256" key="1">
    <source>
        <dbReference type="SAM" id="MobiDB-lite"/>
    </source>
</evidence>
<sequence length="621" mass="67291">MRWVLSLFGGVIALLIIVCGGIYFYLDHINLASFAAAKIAHSSGRETKIGSLYVKPGRWLTIDLNDLHMANIPDGSQPDMIRLGHLHAQMKLSTLLHGPIQTRDVSLDRFFGLFERTAQRTPNWRFGSSNKPQKSTQPPDQNWFPGLRDAKIRESEVVYRGAKGSTYRIALTKVVFASESDAAPLTMQFSGAYNDTPVTLDARLGPIDQLRQAGQPYSTDMHVASGDLRLDLNGNMTDLLDFDGVEAKLTLHTPTSAPIMAFAGMKDSHVQMPFDLKGDFTHRGSFWQIAHASGAIQNNPIDKARISLTEGEHGAPDRISGDLDFGRLNFNSLLDAKPKDQTSKQNGGTDIPLAVSQNPDPLLNVRISAREVDYNDLVFTNARIAAEQMPGKIAVNQLALTYLGADLLAHGGLFATNGTTRMNASVNVVNANVDRLRRKAGFAPIPIAGNLAIKVVANAANVRTLNEAAKMADITAAVSMRNGEISKEIINMASTDVRLLFRKSKGTTPVSCLLGVLDMRRGVGTVVPLRIRTGEGTISGKADFDLNRKWFDLAFASRASSTGFFSLDVPIRVSGAFGNPRIGLAKWSAQGRALLQDASRIDSLPADLKSFAAGNSCVSAH</sequence>
<dbReference type="GO" id="GO:0005886">
    <property type="term" value="C:plasma membrane"/>
    <property type="evidence" value="ECO:0007669"/>
    <property type="project" value="TreeGrafter"/>
</dbReference>
<evidence type="ECO:0000313" key="4">
    <source>
        <dbReference type="Proteomes" id="UP000179145"/>
    </source>
</evidence>
<proteinExistence type="predicted"/>
<evidence type="ECO:0000256" key="2">
    <source>
        <dbReference type="SAM" id="Phobius"/>
    </source>
</evidence>
<gene>
    <name evidence="3" type="ORF">A0U89_11505</name>
</gene>
<dbReference type="InterPro" id="IPR052894">
    <property type="entry name" value="AsmA-related"/>
</dbReference>
<keyword evidence="2" id="KW-0472">Membrane</keyword>
<dbReference type="eggNOG" id="COG2982">
    <property type="taxonomic scope" value="Bacteria"/>
</dbReference>
<dbReference type="GO" id="GO:0090313">
    <property type="term" value="P:regulation of protein targeting to membrane"/>
    <property type="evidence" value="ECO:0007669"/>
    <property type="project" value="TreeGrafter"/>
</dbReference>
<feature type="region of interest" description="Disordered" evidence="1">
    <location>
        <begin position="122"/>
        <end position="146"/>
    </location>
</feature>
<dbReference type="OrthoDB" id="7245203at2"/>
<dbReference type="Proteomes" id="UP000179145">
    <property type="component" value="Chromosome"/>
</dbReference>
<dbReference type="STRING" id="153496.A0U89_11505"/>
<reference evidence="3 4" key="1">
    <citation type="journal article" date="2016" name="Microb. Cell Fact.">
        <title>Dissection of exopolysaccharide biosynthesis in Kozakia baliensis.</title>
        <authorList>
            <person name="Brandt J.U."/>
            <person name="Jakob F."/>
            <person name="Behr J."/>
            <person name="Geissler A.J."/>
            <person name="Vogel R.F."/>
        </authorList>
    </citation>
    <scope>NUCLEOTIDE SEQUENCE [LARGE SCALE GENOMIC DNA]</scope>
    <source>
        <strain evidence="3 4">DSM 14400</strain>
    </source>
</reference>